<dbReference type="AlphaFoldDB" id="A0A1V1PD89"/>
<dbReference type="Proteomes" id="UP000189670">
    <property type="component" value="Unassembled WGS sequence"/>
</dbReference>
<sequence length="326" mass="38245">MDFLSAENYLSEQQFLYEIHDKVFENNSQVLNADVDYFSNQIRDKIQKSEQESKKDRQTTINLIKFINRIYNLIINGEPTEDKKQKIVEKFVIKKQKIVEKFVIDILQYEAYLPDFIKSIEVLLLEIQVYLLEIISDVNPDLPFKCECIDPIIDSQRGIKKAIDIIGSKNNRQNLFDILGVSRTDIIGINEELFYNSFILPYVDFVINGICRLYLYKNIKFIDISGVDFFNEHRINVEQLDELFLVIKLRFKSLFDIEFILPQLCHDVFDETLHSDQYTKSSLSKSGFINIIDRIEISVIYDLISPGIRSHSLNINKKPEVIYKVS</sequence>
<organism evidence="1 2">
    <name type="scientific">Candidatus Magnetoglobus multicellularis str. Araruama</name>
    <dbReference type="NCBI Taxonomy" id="890399"/>
    <lineage>
        <taxon>Bacteria</taxon>
        <taxon>Pseudomonadati</taxon>
        <taxon>Thermodesulfobacteriota</taxon>
        <taxon>Desulfobacteria</taxon>
        <taxon>Desulfobacterales</taxon>
        <taxon>Desulfobacteraceae</taxon>
        <taxon>Candidatus Magnetoglobus</taxon>
    </lineage>
</organism>
<protein>
    <submittedName>
        <fullName evidence="1">Uncharacterized protein</fullName>
    </submittedName>
</protein>
<proteinExistence type="predicted"/>
<gene>
    <name evidence="1" type="ORF">OMM_01501</name>
</gene>
<name>A0A1V1PD89_9BACT</name>
<evidence type="ECO:0000313" key="2">
    <source>
        <dbReference type="Proteomes" id="UP000189670"/>
    </source>
</evidence>
<reference evidence="2" key="1">
    <citation type="submission" date="2012-11" db="EMBL/GenBank/DDBJ databases">
        <authorList>
            <person name="Lucero-Rivera Y.E."/>
            <person name="Tovar-Ramirez D."/>
        </authorList>
    </citation>
    <scope>NUCLEOTIDE SEQUENCE [LARGE SCALE GENOMIC DNA]</scope>
    <source>
        <strain evidence="2">Araruama</strain>
    </source>
</reference>
<comment type="caution">
    <text evidence="1">The sequence shown here is derived from an EMBL/GenBank/DDBJ whole genome shotgun (WGS) entry which is preliminary data.</text>
</comment>
<accession>A0A1V1PD89</accession>
<dbReference type="EMBL" id="ATBP01000119">
    <property type="protein sequence ID" value="ETR72723.1"/>
    <property type="molecule type" value="Genomic_DNA"/>
</dbReference>
<evidence type="ECO:0000313" key="1">
    <source>
        <dbReference type="EMBL" id="ETR72723.1"/>
    </source>
</evidence>